<sequence length="285" mass="30220">MVRFPRLTQLGVAMAAAAVVLAPTAHAVTDDVEYVAMGDSAAAGPLIPDQDPDLNCFRSEKNYPRVAAELIGAKLTDVTCSAAKISDFSTKQYGVVPPQYDALKRSTDLVTVTIGGNDVELVQAAVSCLNLLPEPAGRSCKDRFTAGGRDELAERIDALAPEVDGMLEQIEARAPHAEIVVVGYGTYLRPGGCYPIQPVWARDADYIQSSVDKLSAMLHERASAHGAEFVDLAEVSRGHDTCAAPQDKYYEGVIPTSVAAPLHPNAKGMQAFGEAVAKGIQHADS</sequence>
<evidence type="ECO:0000259" key="2">
    <source>
        <dbReference type="Pfam" id="PF13472"/>
    </source>
</evidence>
<organism evidence="3 4">
    <name type="scientific">Saccharopolyspora oryzae</name>
    <dbReference type="NCBI Taxonomy" id="2997343"/>
    <lineage>
        <taxon>Bacteria</taxon>
        <taxon>Bacillati</taxon>
        <taxon>Actinomycetota</taxon>
        <taxon>Actinomycetes</taxon>
        <taxon>Pseudonocardiales</taxon>
        <taxon>Pseudonocardiaceae</taxon>
        <taxon>Saccharopolyspora</taxon>
    </lineage>
</organism>
<keyword evidence="1" id="KW-0732">Signal</keyword>
<dbReference type="SUPFAM" id="SSF52266">
    <property type="entry name" value="SGNH hydrolase"/>
    <property type="match status" value="1"/>
</dbReference>
<proteinExistence type="predicted"/>
<dbReference type="InterPro" id="IPR036514">
    <property type="entry name" value="SGNH_hydro_sf"/>
</dbReference>
<gene>
    <name evidence="3" type="ORF">OU415_20260</name>
</gene>
<dbReference type="PANTHER" id="PTHR37981">
    <property type="entry name" value="LIPASE 2"/>
    <property type="match status" value="1"/>
</dbReference>
<dbReference type="RefSeq" id="WP_270950472.1">
    <property type="nucleotide sequence ID" value="NZ_JAQGLA010000033.1"/>
</dbReference>
<feature type="domain" description="SGNH hydrolase-type esterase" evidence="2">
    <location>
        <begin position="36"/>
        <end position="271"/>
    </location>
</feature>
<dbReference type="Pfam" id="PF13472">
    <property type="entry name" value="Lipase_GDSL_2"/>
    <property type="match status" value="1"/>
</dbReference>
<feature type="signal peptide" evidence="1">
    <location>
        <begin position="1"/>
        <end position="27"/>
    </location>
</feature>
<dbReference type="Gene3D" id="3.40.50.1110">
    <property type="entry name" value="SGNH hydrolase"/>
    <property type="match status" value="1"/>
</dbReference>
<keyword evidence="3" id="KW-0378">Hydrolase</keyword>
<accession>A0ABT4V2Y7</accession>
<feature type="chain" id="PRO_5045957701" evidence="1">
    <location>
        <begin position="28"/>
        <end position="285"/>
    </location>
</feature>
<keyword evidence="4" id="KW-1185">Reference proteome</keyword>
<comment type="caution">
    <text evidence="3">The sequence shown here is derived from an EMBL/GenBank/DDBJ whole genome shotgun (WGS) entry which is preliminary data.</text>
</comment>
<reference evidence="3 4" key="1">
    <citation type="submission" date="2022-11" db="EMBL/GenBank/DDBJ databases">
        <title>Draft genome sequence of Saccharopolyspora sp. WRP15-2 isolated from rhizosphere soils of wild rice in Thailand.</title>
        <authorList>
            <person name="Duangmal K."/>
            <person name="Kammanee S."/>
            <person name="Muangham S."/>
        </authorList>
    </citation>
    <scope>NUCLEOTIDE SEQUENCE [LARGE SCALE GENOMIC DNA]</scope>
    <source>
        <strain evidence="3 4">WRP15-2</strain>
    </source>
</reference>
<evidence type="ECO:0000313" key="3">
    <source>
        <dbReference type="EMBL" id="MDA3627781.1"/>
    </source>
</evidence>
<dbReference type="InterPro" id="IPR037460">
    <property type="entry name" value="SEST-like"/>
</dbReference>
<protein>
    <submittedName>
        <fullName evidence="3">SGNH/GDSL hydrolase family protein</fullName>
    </submittedName>
</protein>
<evidence type="ECO:0000313" key="4">
    <source>
        <dbReference type="Proteomes" id="UP001210380"/>
    </source>
</evidence>
<dbReference type="Proteomes" id="UP001210380">
    <property type="component" value="Unassembled WGS sequence"/>
</dbReference>
<dbReference type="CDD" id="cd01823">
    <property type="entry name" value="SEST_like"/>
    <property type="match status" value="1"/>
</dbReference>
<dbReference type="PANTHER" id="PTHR37981:SF1">
    <property type="entry name" value="SGNH HYDROLASE-TYPE ESTERASE DOMAIN-CONTAINING PROTEIN"/>
    <property type="match status" value="1"/>
</dbReference>
<dbReference type="EMBL" id="JAQGLA010000033">
    <property type="protein sequence ID" value="MDA3627781.1"/>
    <property type="molecule type" value="Genomic_DNA"/>
</dbReference>
<name>A0ABT4V2Y7_9PSEU</name>
<dbReference type="InterPro" id="IPR013830">
    <property type="entry name" value="SGNH_hydro"/>
</dbReference>
<dbReference type="GO" id="GO:0016787">
    <property type="term" value="F:hydrolase activity"/>
    <property type="evidence" value="ECO:0007669"/>
    <property type="project" value="UniProtKB-KW"/>
</dbReference>
<evidence type="ECO:0000256" key="1">
    <source>
        <dbReference type="SAM" id="SignalP"/>
    </source>
</evidence>